<keyword evidence="3" id="KW-0418">Kinase</keyword>
<dbReference type="EC" id="2.7.11.1" evidence="3"/>
<evidence type="ECO:0000256" key="2">
    <source>
        <dbReference type="PROSITE-ProRule" id="PRU00504"/>
    </source>
</evidence>
<dbReference type="SUPFAM" id="SSF101898">
    <property type="entry name" value="NHL repeat"/>
    <property type="match status" value="1"/>
</dbReference>
<sequence>MYGRVVKLAPGSHTPAVLPFTGLYQPQGLAVDANGTVYVADFNNRVVKLAPGSGTPTVLPFTGANFPQGVAVDVAGNV</sequence>
<name>A0A498Q7J4_9MYCO</name>
<keyword evidence="1" id="KW-0677">Repeat</keyword>
<dbReference type="Proteomes" id="UP000267289">
    <property type="component" value="Unassembled WGS sequence"/>
</dbReference>
<proteinExistence type="predicted"/>
<evidence type="ECO:0000313" key="4">
    <source>
        <dbReference type="Proteomes" id="UP000267289"/>
    </source>
</evidence>
<evidence type="ECO:0000256" key="1">
    <source>
        <dbReference type="ARBA" id="ARBA00022737"/>
    </source>
</evidence>
<dbReference type="AlphaFoldDB" id="A0A498Q7J4"/>
<evidence type="ECO:0000313" key="3">
    <source>
        <dbReference type="EMBL" id="VBA40693.1"/>
    </source>
</evidence>
<dbReference type="GO" id="GO:0004674">
    <property type="term" value="F:protein serine/threonine kinase activity"/>
    <property type="evidence" value="ECO:0007669"/>
    <property type="project" value="UniProtKB-EC"/>
</dbReference>
<dbReference type="EMBL" id="UPHQ01000165">
    <property type="protein sequence ID" value="VBA40693.1"/>
    <property type="molecule type" value="Genomic_DNA"/>
</dbReference>
<accession>A0A498Q7J4</accession>
<keyword evidence="3" id="KW-0808">Transferase</keyword>
<dbReference type="Pfam" id="PF01436">
    <property type="entry name" value="NHL"/>
    <property type="match status" value="1"/>
</dbReference>
<feature type="repeat" description="NHL" evidence="2">
    <location>
        <begin position="12"/>
        <end position="53"/>
    </location>
</feature>
<keyword evidence="4" id="KW-1185">Reference proteome</keyword>
<gene>
    <name evidence="3" type="primary">pknD_1</name>
    <name evidence="3" type="ORF">LAUMK13_03186</name>
</gene>
<dbReference type="Gene3D" id="2.120.10.30">
    <property type="entry name" value="TolB, C-terminal domain"/>
    <property type="match status" value="1"/>
</dbReference>
<dbReference type="PROSITE" id="PS51125">
    <property type="entry name" value="NHL"/>
    <property type="match status" value="1"/>
</dbReference>
<protein>
    <submittedName>
        <fullName evidence="3">Serine/threonine-protein kinase PknD</fullName>
        <ecNumber evidence="3">2.7.11.1</ecNumber>
    </submittedName>
</protein>
<reference evidence="3 4" key="1">
    <citation type="submission" date="2018-09" db="EMBL/GenBank/DDBJ databases">
        <authorList>
            <person name="Tagini F."/>
        </authorList>
    </citation>
    <scope>NUCLEOTIDE SEQUENCE [LARGE SCALE GENOMIC DNA]</scope>
    <source>
        <strain evidence="3 4">MK13</strain>
    </source>
</reference>
<organism evidence="3 4">
    <name type="scientific">Mycobacterium innocens</name>
    <dbReference type="NCBI Taxonomy" id="2341083"/>
    <lineage>
        <taxon>Bacteria</taxon>
        <taxon>Bacillati</taxon>
        <taxon>Actinomycetota</taxon>
        <taxon>Actinomycetes</taxon>
        <taxon>Mycobacteriales</taxon>
        <taxon>Mycobacteriaceae</taxon>
        <taxon>Mycobacterium</taxon>
    </lineage>
</organism>
<dbReference type="InterPro" id="IPR011042">
    <property type="entry name" value="6-blade_b-propeller_TolB-like"/>
</dbReference>
<dbReference type="InterPro" id="IPR001258">
    <property type="entry name" value="NHL_repeat"/>
</dbReference>